<feature type="compositionally biased region" description="Basic and acidic residues" evidence="1">
    <location>
        <begin position="16"/>
        <end position="30"/>
    </location>
</feature>
<feature type="region of interest" description="Disordered" evidence="1">
    <location>
        <begin position="1"/>
        <end position="41"/>
    </location>
</feature>
<dbReference type="AlphaFoldDB" id="A0A0G4H6W3"/>
<evidence type="ECO:0000256" key="1">
    <source>
        <dbReference type="SAM" id="MobiDB-lite"/>
    </source>
</evidence>
<sequence>MMHEKKAKKKRAQHVFRADKEPRAPRDGVIKKTTRATNPADYTLGRAKGTVTSSLKRKTFVAALDESDRRQYNVLKRLDATHEFVQRTDKFMEKKYRAAQRTKRHEITDRMEEAYEAARAAASNDPVDARQDGRRRYAAAAWETADVDVGESKLLRGYPLYHSRAVESLREQHLRVIDSKIPGAGRGITSVSPLRAAESFRGIKGVLLPGGLSGSVIREKCLQYLRRGFKQRRGQVTVPYTFYAFEVIAKGMDPRARHGAFLYTSPEIEPLCLVNVAPAGAVANVVIDTTERPGGHRNDDMWIPDDRRFDSLREVFSEADSSHSEVTFMVPKDYPGTIPPGRELVTDTYKLHDLWSMDIGP</sequence>
<dbReference type="VEuPathDB" id="CryptoDB:Vbra_23175"/>
<dbReference type="InParanoid" id="A0A0G4H6W3"/>
<dbReference type="Proteomes" id="UP000041254">
    <property type="component" value="Unassembled WGS sequence"/>
</dbReference>
<accession>A0A0G4H6W3</accession>
<keyword evidence="3" id="KW-1185">Reference proteome</keyword>
<gene>
    <name evidence="2" type="ORF">Vbra_23175</name>
</gene>
<name>A0A0G4H6W3_VITBC</name>
<feature type="compositionally biased region" description="Basic residues" evidence="1">
    <location>
        <begin position="1"/>
        <end position="14"/>
    </location>
</feature>
<evidence type="ECO:0000313" key="3">
    <source>
        <dbReference type="Proteomes" id="UP000041254"/>
    </source>
</evidence>
<organism evidence="2 3">
    <name type="scientific">Vitrella brassicaformis (strain CCMP3155)</name>
    <dbReference type="NCBI Taxonomy" id="1169540"/>
    <lineage>
        <taxon>Eukaryota</taxon>
        <taxon>Sar</taxon>
        <taxon>Alveolata</taxon>
        <taxon>Colpodellida</taxon>
        <taxon>Vitrellaceae</taxon>
        <taxon>Vitrella</taxon>
    </lineage>
</organism>
<protein>
    <submittedName>
        <fullName evidence="2">Uncharacterized protein</fullName>
    </submittedName>
</protein>
<evidence type="ECO:0000313" key="2">
    <source>
        <dbReference type="EMBL" id="CEM39431.1"/>
    </source>
</evidence>
<dbReference type="EMBL" id="CDMY01001037">
    <property type="protein sequence ID" value="CEM39431.1"/>
    <property type="molecule type" value="Genomic_DNA"/>
</dbReference>
<proteinExistence type="predicted"/>
<reference evidence="2 3" key="1">
    <citation type="submission" date="2014-11" db="EMBL/GenBank/DDBJ databases">
        <authorList>
            <person name="Zhu J."/>
            <person name="Qi W."/>
            <person name="Song R."/>
        </authorList>
    </citation>
    <scope>NUCLEOTIDE SEQUENCE [LARGE SCALE GENOMIC DNA]</scope>
</reference>